<keyword evidence="5" id="KW-0508">mRNA splicing</keyword>
<name>B6K3M4_SCHJY</name>
<evidence type="ECO:0000313" key="12">
    <source>
        <dbReference type="JaponicusDB" id="SJAG_03214"/>
    </source>
</evidence>
<proteinExistence type="predicted"/>
<dbReference type="JaponicusDB" id="SJAG_03214">
    <property type="gene designation" value="prp24"/>
</dbReference>
<dbReference type="eggNOG" id="KOG0128">
    <property type="taxonomic scope" value="Eukaryota"/>
</dbReference>
<keyword evidence="2" id="KW-0507">mRNA processing</keyword>
<keyword evidence="6" id="KW-0539">Nucleus</keyword>
<comment type="function">
    <text evidence="7">Functions as a recycling factor of the spliceosome, a machinery that forms on each precursor-messenger RNA (pre-mRNA) and catalyzes the removal of introns. Chaperones the re-annealing of U4 and U6 snRNAs (small nuclear RNAs) released from previous rounds of splicing, an initial step in reforming the U4/U6-U5 tri-snRNP (small nuclear ribonucleoprotein) that can reassemble into another spliceosome complex; this step involves binding U6 and facilitating the unwinding of the U6 internal stem loop, followed by base-pairing of U6 to U4.</text>
</comment>
<dbReference type="InterPro" id="IPR012677">
    <property type="entry name" value="Nucleotide-bd_a/b_plait_sf"/>
</dbReference>
<dbReference type="GO" id="GO:0008380">
    <property type="term" value="P:RNA splicing"/>
    <property type="evidence" value="ECO:0007669"/>
    <property type="project" value="UniProtKB-KW"/>
</dbReference>
<dbReference type="Pfam" id="PF05843">
    <property type="entry name" value="Suf"/>
    <property type="match status" value="1"/>
</dbReference>
<dbReference type="EMBL" id="KE651167">
    <property type="protein sequence ID" value="EEB08081.1"/>
    <property type="molecule type" value="Genomic_DNA"/>
</dbReference>
<dbReference type="VEuPathDB" id="FungiDB:SJAG_03214"/>
<accession>B6K3M4</accession>
<dbReference type="GO" id="GO:0008266">
    <property type="term" value="F:poly(U) RNA binding"/>
    <property type="evidence" value="ECO:0000318"/>
    <property type="project" value="GO_Central"/>
</dbReference>
<dbReference type="GO" id="GO:0005829">
    <property type="term" value="C:cytosol"/>
    <property type="evidence" value="ECO:0000318"/>
    <property type="project" value="GO_Central"/>
</dbReference>
<dbReference type="Gene3D" id="3.30.70.330">
    <property type="match status" value="4"/>
</dbReference>
<feature type="domain" description="RRM" evidence="10">
    <location>
        <begin position="582"/>
        <end position="667"/>
    </location>
</feature>
<dbReference type="InterPro" id="IPR031766">
    <property type="entry name" value="RRM_occluded"/>
</dbReference>
<evidence type="ECO:0000313" key="11">
    <source>
        <dbReference type="EMBL" id="EEB08081.1"/>
    </source>
</evidence>
<evidence type="ECO:0000313" key="13">
    <source>
        <dbReference type="Proteomes" id="UP000001744"/>
    </source>
</evidence>
<evidence type="ECO:0000256" key="5">
    <source>
        <dbReference type="ARBA" id="ARBA00023187"/>
    </source>
</evidence>
<dbReference type="RefSeq" id="XP_002174374.1">
    <property type="nucleotide sequence ID" value="XM_002174338.2"/>
</dbReference>
<dbReference type="OrthoDB" id="360390at2759"/>
<reference evidence="11 13" key="1">
    <citation type="journal article" date="2011" name="Science">
        <title>Comparative functional genomics of the fission yeasts.</title>
        <authorList>
            <person name="Rhind N."/>
            <person name="Chen Z."/>
            <person name="Yassour M."/>
            <person name="Thompson D.A."/>
            <person name="Haas B.J."/>
            <person name="Habib N."/>
            <person name="Wapinski I."/>
            <person name="Roy S."/>
            <person name="Lin M.F."/>
            <person name="Heiman D.I."/>
            <person name="Young S.K."/>
            <person name="Furuya K."/>
            <person name="Guo Y."/>
            <person name="Pidoux A."/>
            <person name="Chen H.M."/>
            <person name="Robbertse B."/>
            <person name="Goldberg J.M."/>
            <person name="Aoki K."/>
            <person name="Bayne E.H."/>
            <person name="Berlin A.M."/>
            <person name="Desjardins C.A."/>
            <person name="Dobbs E."/>
            <person name="Dukaj L."/>
            <person name="Fan L."/>
            <person name="FitzGerald M.G."/>
            <person name="French C."/>
            <person name="Gujja S."/>
            <person name="Hansen K."/>
            <person name="Keifenheim D."/>
            <person name="Levin J.Z."/>
            <person name="Mosher R.A."/>
            <person name="Mueller C.A."/>
            <person name="Pfiffner J."/>
            <person name="Priest M."/>
            <person name="Russ C."/>
            <person name="Smialowska A."/>
            <person name="Swoboda P."/>
            <person name="Sykes S.M."/>
            <person name="Vaughn M."/>
            <person name="Vengrova S."/>
            <person name="Yoder R."/>
            <person name="Zeng Q."/>
            <person name="Allshire R."/>
            <person name="Baulcombe D."/>
            <person name="Birren B.W."/>
            <person name="Brown W."/>
            <person name="Ekwall K."/>
            <person name="Kellis M."/>
            <person name="Leatherwood J."/>
            <person name="Levin H."/>
            <person name="Margalit H."/>
            <person name="Martienssen R."/>
            <person name="Nieduszynski C.A."/>
            <person name="Spatafora J.W."/>
            <person name="Friedman N."/>
            <person name="Dalgaard J.Z."/>
            <person name="Baumann P."/>
            <person name="Niki H."/>
            <person name="Regev A."/>
            <person name="Nusbaum C."/>
        </authorList>
    </citation>
    <scope>NUCLEOTIDE SEQUENCE [LARGE SCALE GENOMIC DNA]</scope>
    <source>
        <strain evidence="13">yFS275 / FY16936</strain>
    </source>
</reference>
<dbReference type="GO" id="GO:0003730">
    <property type="term" value="F:mRNA 3'-UTR binding"/>
    <property type="evidence" value="ECO:0000318"/>
    <property type="project" value="GO_Central"/>
</dbReference>
<dbReference type="InterPro" id="IPR008847">
    <property type="entry name" value="Suf"/>
</dbReference>
<evidence type="ECO:0000256" key="3">
    <source>
        <dbReference type="ARBA" id="ARBA00022737"/>
    </source>
</evidence>
<evidence type="ECO:0000256" key="9">
    <source>
        <dbReference type="PROSITE-ProRule" id="PRU00176"/>
    </source>
</evidence>
<dbReference type="CDD" id="cd12296">
    <property type="entry name" value="RRM1_Prp24"/>
    <property type="match status" value="1"/>
</dbReference>
<dbReference type="Pfam" id="PF00076">
    <property type="entry name" value="RRM_1"/>
    <property type="match status" value="3"/>
</dbReference>
<dbReference type="InterPro" id="IPR000504">
    <property type="entry name" value="RRM_dom"/>
</dbReference>
<dbReference type="Proteomes" id="UP000001744">
    <property type="component" value="Unassembled WGS sequence"/>
</dbReference>
<evidence type="ECO:0000256" key="1">
    <source>
        <dbReference type="ARBA" id="ARBA00004123"/>
    </source>
</evidence>
<comment type="subcellular location">
    <subcellularLocation>
        <location evidence="1">Nucleus</location>
    </subcellularLocation>
</comment>
<evidence type="ECO:0000259" key="10">
    <source>
        <dbReference type="PROSITE" id="PS50102"/>
    </source>
</evidence>
<dbReference type="GO" id="GO:1990904">
    <property type="term" value="C:ribonucleoprotein complex"/>
    <property type="evidence" value="ECO:0000318"/>
    <property type="project" value="GO_Central"/>
</dbReference>
<organism evidence="11 13">
    <name type="scientific">Schizosaccharomyces japonicus (strain yFS275 / FY16936)</name>
    <name type="common">Fission yeast</name>
    <dbReference type="NCBI Taxonomy" id="402676"/>
    <lineage>
        <taxon>Eukaryota</taxon>
        <taxon>Fungi</taxon>
        <taxon>Dikarya</taxon>
        <taxon>Ascomycota</taxon>
        <taxon>Taphrinomycotina</taxon>
        <taxon>Schizosaccharomycetes</taxon>
        <taxon>Schizosaccharomycetales</taxon>
        <taxon>Schizosaccharomycetaceae</taxon>
        <taxon>Schizosaccharomyces</taxon>
    </lineage>
</organism>
<dbReference type="AlphaFoldDB" id="B6K3M4"/>
<keyword evidence="4 9" id="KW-0694">RNA-binding</keyword>
<evidence type="ECO:0000256" key="2">
    <source>
        <dbReference type="ARBA" id="ARBA00022664"/>
    </source>
</evidence>
<feature type="domain" description="RRM" evidence="10">
    <location>
        <begin position="749"/>
        <end position="825"/>
    </location>
</feature>
<dbReference type="GO" id="GO:0010494">
    <property type="term" value="C:cytoplasmic stress granule"/>
    <property type="evidence" value="ECO:0000318"/>
    <property type="project" value="GO_Central"/>
</dbReference>
<feature type="domain" description="RRM" evidence="10">
    <location>
        <begin position="859"/>
        <end position="931"/>
    </location>
</feature>
<dbReference type="SMART" id="SM00360">
    <property type="entry name" value="RRM"/>
    <property type="match status" value="4"/>
</dbReference>
<dbReference type="Pfam" id="PF05391">
    <property type="entry name" value="Lsm_interact"/>
    <property type="match status" value="1"/>
</dbReference>
<dbReference type="PROSITE" id="PS50102">
    <property type="entry name" value="RRM"/>
    <property type="match status" value="4"/>
</dbReference>
<dbReference type="SUPFAM" id="SSF48452">
    <property type="entry name" value="TPR-like"/>
    <property type="match status" value="1"/>
</dbReference>
<keyword evidence="13" id="KW-1185">Reference proteome</keyword>
<dbReference type="FunFam" id="3.30.70.330:FF:000365">
    <property type="entry name" value="U4/U6 snRNA-associated-splicing factor PRP24"/>
    <property type="match status" value="1"/>
</dbReference>
<dbReference type="GO" id="GO:0006397">
    <property type="term" value="P:mRNA processing"/>
    <property type="evidence" value="ECO:0007669"/>
    <property type="project" value="UniProtKB-KW"/>
</dbReference>
<dbReference type="OMA" id="LWARYIL"/>
<dbReference type="GO" id="GO:0008143">
    <property type="term" value="F:poly(A) binding"/>
    <property type="evidence" value="ECO:0000318"/>
    <property type="project" value="GO_Central"/>
</dbReference>
<dbReference type="InterPro" id="IPR035979">
    <property type="entry name" value="RBD_domain_sf"/>
</dbReference>
<evidence type="ECO:0000256" key="4">
    <source>
        <dbReference type="ARBA" id="ARBA00022884"/>
    </source>
</evidence>
<dbReference type="FunFam" id="3.30.70.330:FF:000588">
    <property type="entry name" value="Pre-mRNA splicing factor (Prp24), putative"/>
    <property type="match status" value="1"/>
</dbReference>
<dbReference type="GeneID" id="7049122"/>
<dbReference type="Pfam" id="PF16842">
    <property type="entry name" value="RRM_occluded"/>
    <property type="match status" value="1"/>
</dbReference>
<dbReference type="GO" id="GO:0005634">
    <property type="term" value="C:nucleus"/>
    <property type="evidence" value="ECO:0000318"/>
    <property type="project" value="GO_Central"/>
</dbReference>
<dbReference type="InterPro" id="IPR008669">
    <property type="entry name" value="LSM_interact"/>
</dbReference>
<dbReference type="STRING" id="402676.B6K3M4"/>
<dbReference type="CDD" id="cd12299">
    <property type="entry name" value="RRM4_Prp24"/>
    <property type="match status" value="1"/>
</dbReference>
<dbReference type="Gene3D" id="1.25.40.10">
    <property type="entry name" value="Tetratricopeptide repeat domain"/>
    <property type="match status" value="2"/>
</dbReference>
<dbReference type="GO" id="GO:0005688">
    <property type="term" value="C:U6 snRNP"/>
    <property type="evidence" value="ECO:0007669"/>
    <property type="project" value="UniProtKB-ARBA"/>
</dbReference>
<dbReference type="PANTHER" id="PTHR10352">
    <property type="entry name" value="EUKARYOTIC TRANSLATION INITIATION FACTOR 3 SUBUNIT G"/>
    <property type="match status" value="1"/>
</dbReference>
<dbReference type="InterPro" id="IPR011990">
    <property type="entry name" value="TPR-like_helical_dom_sf"/>
</dbReference>
<evidence type="ECO:0000256" key="8">
    <source>
        <dbReference type="ARBA" id="ARBA00093627"/>
    </source>
</evidence>
<evidence type="ECO:0000256" key="6">
    <source>
        <dbReference type="ARBA" id="ARBA00023242"/>
    </source>
</evidence>
<dbReference type="SUPFAM" id="SSF54928">
    <property type="entry name" value="RNA-binding domain, RBD"/>
    <property type="match status" value="3"/>
</dbReference>
<evidence type="ECO:0000256" key="7">
    <source>
        <dbReference type="ARBA" id="ARBA00093374"/>
    </source>
</evidence>
<dbReference type="InterPro" id="IPR034397">
    <property type="entry name" value="Prp24_RRM1"/>
</dbReference>
<keyword evidence="3" id="KW-0677">Repeat</keyword>
<sequence>MEIDAPNLNDALQEASTEEKLTSLKDSISQNPYNYQSHLDYVQLLRGHHDKQNELEAARRNFQQHFPLSEYIWMDWLNDKLQSCNGVEDYIDTDKLFSLAVKDYLSTTIWSSYMQFKIETNALALEENNTDLLQVFSTKQVCDVVKLAEQTTRFHFTESHVIWDIYITFMRERGFSALYPSVSIDELSLQCYLKRLEIPHEKIESTFATFSTFVTQSFPNDYESIMINANRVFSNTLKKSNAISRQELLLRSSGYPLEEFESFVNSEMRKPKQIAGYVVTLLERLLSIYPLSTDGWCLYVSWIIKETREDESANINLLNVCERAIRNCPWTAKFWIFLWYAMLLYSTDVSEIEKSKELAFSTGLITDHGEIVELLCGWLQISVYICAEKENSEDYIRSQINYAKKFIATTLSKGKHDFFKLDLSIIALHTAVSNVDAALKLWSHMEKVYPHKSQFWIQRFEWLYPRDKKLALDTLTRGLSKKLDNPKELMEYYDLVLVKNYDLFSALEQEYDLFHAKRLFQQRLLREAVSGTKEHSLESTVQIATPETTQLRPKLKRNIVDEESAMPKKIRFAAKQRNREELTILVTNIPTSASPDDIRSLFSDCGTINELVVLPDDDGQTKVAQVEFAEPGEVLAAKTKHLKKIHGHEINVRDHADTTLFVTNFPPSFDEQAITALFEPFGAVVQVRFPSLKFNARRRFCYVQMRTPEEAHNTLQLNGKLLEGNFELKVHLSDPDNKQSREGPIYEKRELYVTNIDFACTKTDVEKFFSRYGSVENVRLPSRNPYRHAGFGYVVMSNKDEAERALSATGERLGSRVLNVVISVAKPPKKVINSSKPPVSTKPSGTELPRVTLEQVHNKSLGVMNVDETVNEARLRQMFEPYGELFRVVLHPEHNGAIVEYKDPAKAGKAAMSVEGYELAGRRLHIGSVDEMMHAKLTDTSENPSTKSSALEFVPNIRTLRRGHRLGNFKAAVQESTNDDMDTDAPKSNDDFRRMFLNN</sequence>
<protein>
    <recommendedName>
        <fullName evidence="8">U4/U6 snRNA-associated-splicing factor PRP24</fullName>
    </recommendedName>
</protein>
<feature type="domain" description="RRM" evidence="10">
    <location>
        <begin position="658"/>
        <end position="735"/>
    </location>
</feature>
<gene>
    <name evidence="12" type="primary">prp24</name>
    <name evidence="11" type="ORF">SJAG_03214</name>
</gene>
<dbReference type="HOGENOM" id="CLU_003925_0_0_1"/>